<evidence type="ECO:0000313" key="3">
    <source>
        <dbReference type="EMBL" id="CCA86824.1"/>
    </source>
</evidence>
<feature type="signal peptide" evidence="2">
    <location>
        <begin position="1"/>
        <end position="16"/>
    </location>
</feature>
<reference evidence="3" key="1">
    <citation type="journal article" date="2011" name="PLoS ONE">
        <title>Ralstonia syzygii, the Blood Disease Bacterium and some Asian R. solanacearum strains form a single genomic species despite divergent lifestyles.</title>
        <authorList>
            <person name="Remenant B."/>
            <person name="de Cambiaire J.C."/>
            <person name="Cellier G."/>
            <person name="Jacobs J.M."/>
            <person name="Mangenot S."/>
            <person name="Barbe V."/>
            <person name="Lajus A."/>
            <person name="Vallenet D."/>
            <person name="Medigue C."/>
            <person name="Fegan M."/>
            <person name="Allen C."/>
            <person name="Prior P."/>
        </authorList>
    </citation>
    <scope>NUCLEOTIDE SEQUENCE</scope>
    <source>
        <strain evidence="3">R24</strain>
    </source>
</reference>
<feature type="region of interest" description="Disordered" evidence="1">
    <location>
        <begin position="53"/>
        <end position="90"/>
    </location>
</feature>
<accession>G3ABD5</accession>
<dbReference type="AlphaFoldDB" id="G3ABD5"/>
<reference evidence="3" key="2">
    <citation type="submission" date="2011-04" db="EMBL/GenBank/DDBJ databases">
        <authorList>
            <person name="Genoscope - CEA"/>
        </authorList>
    </citation>
    <scope>NUCLEOTIDE SEQUENCE</scope>
    <source>
        <strain evidence="3">R24</strain>
    </source>
</reference>
<dbReference type="Gene3D" id="3.40.50.2300">
    <property type="match status" value="1"/>
</dbReference>
<evidence type="ECO:0000256" key="1">
    <source>
        <dbReference type="SAM" id="MobiDB-lite"/>
    </source>
</evidence>
<dbReference type="SUPFAM" id="SSF53822">
    <property type="entry name" value="Periplasmic binding protein-like I"/>
    <property type="match status" value="1"/>
</dbReference>
<organism evidence="3">
    <name type="scientific">Ralstonia syzygii R24</name>
    <dbReference type="NCBI Taxonomy" id="907261"/>
    <lineage>
        <taxon>Bacteria</taxon>
        <taxon>Pseudomonadati</taxon>
        <taxon>Pseudomonadota</taxon>
        <taxon>Betaproteobacteria</taxon>
        <taxon>Burkholderiales</taxon>
        <taxon>Burkholderiaceae</taxon>
        <taxon>Ralstonia</taxon>
        <taxon>Ralstonia solanacearum species complex</taxon>
    </lineage>
</organism>
<keyword evidence="2" id="KW-0732">Signal</keyword>
<proteinExistence type="predicted"/>
<protein>
    <recommendedName>
        <fullName evidence="4">Leucine-binding protein domain-containing protein</fullName>
    </recommendedName>
</protein>
<gene>
    <name evidence="3" type="ORF">RALSY_mp30136</name>
</gene>
<name>G3ABD5_9RALS</name>
<dbReference type="EMBL" id="FR854092">
    <property type="protein sequence ID" value="CCA86824.1"/>
    <property type="molecule type" value="Genomic_DNA"/>
</dbReference>
<sequence>MLAAMVAVLSMRTAHADVITVAQVLPLDGSIAISTRATADAAELYLRRVNDAGGVNGRKSTSSPSMQPAIRKLRSGARRRPSSSIARPPS</sequence>
<dbReference type="InterPro" id="IPR028082">
    <property type="entry name" value="Peripla_BP_I"/>
</dbReference>
<feature type="chain" id="PRO_5003442155" description="Leucine-binding protein domain-containing protein" evidence="2">
    <location>
        <begin position="17"/>
        <end position="90"/>
    </location>
</feature>
<evidence type="ECO:0000256" key="2">
    <source>
        <dbReference type="SAM" id="SignalP"/>
    </source>
</evidence>
<feature type="compositionally biased region" description="Basic residues" evidence="1">
    <location>
        <begin position="71"/>
        <end position="81"/>
    </location>
</feature>
<evidence type="ECO:0008006" key="4">
    <source>
        <dbReference type="Google" id="ProtNLM"/>
    </source>
</evidence>